<keyword evidence="2" id="KW-1133">Transmembrane helix</keyword>
<feature type="coiled-coil region" evidence="1">
    <location>
        <begin position="141"/>
        <end position="168"/>
    </location>
</feature>
<name>A0A917JRY8_9GAMM</name>
<dbReference type="Proteomes" id="UP000613743">
    <property type="component" value="Unassembled WGS sequence"/>
</dbReference>
<evidence type="ECO:0000313" key="3">
    <source>
        <dbReference type="EMBL" id="GGI81634.1"/>
    </source>
</evidence>
<reference evidence="3" key="2">
    <citation type="submission" date="2020-09" db="EMBL/GenBank/DDBJ databases">
        <authorList>
            <person name="Sun Q."/>
            <person name="Ohkuma M."/>
        </authorList>
    </citation>
    <scope>NUCLEOTIDE SEQUENCE</scope>
    <source>
        <strain evidence="3">JCM 30804</strain>
    </source>
</reference>
<keyword evidence="4" id="KW-1185">Reference proteome</keyword>
<keyword evidence="1" id="KW-0175">Coiled coil</keyword>
<evidence type="ECO:0000256" key="2">
    <source>
        <dbReference type="SAM" id="Phobius"/>
    </source>
</evidence>
<proteinExistence type="predicted"/>
<protein>
    <submittedName>
        <fullName evidence="3">Uncharacterized protein</fullName>
    </submittedName>
</protein>
<dbReference type="EMBL" id="BMPZ01000004">
    <property type="protein sequence ID" value="GGI81634.1"/>
    <property type="molecule type" value="Genomic_DNA"/>
</dbReference>
<comment type="caution">
    <text evidence="3">The sequence shown here is derived from an EMBL/GenBank/DDBJ whole genome shotgun (WGS) entry which is preliminary data.</text>
</comment>
<keyword evidence="2" id="KW-0812">Transmembrane</keyword>
<evidence type="ECO:0000256" key="1">
    <source>
        <dbReference type="SAM" id="Coils"/>
    </source>
</evidence>
<keyword evidence="2" id="KW-0472">Membrane</keyword>
<evidence type="ECO:0000313" key="4">
    <source>
        <dbReference type="Proteomes" id="UP000613743"/>
    </source>
</evidence>
<feature type="transmembrane region" description="Helical" evidence="2">
    <location>
        <begin position="701"/>
        <end position="722"/>
    </location>
</feature>
<reference evidence="3" key="1">
    <citation type="journal article" date="2014" name="Int. J. Syst. Evol. Microbiol.">
        <title>Complete genome sequence of Corynebacterium casei LMG S-19264T (=DSM 44701T), isolated from a smear-ripened cheese.</title>
        <authorList>
            <consortium name="US DOE Joint Genome Institute (JGI-PGF)"/>
            <person name="Walter F."/>
            <person name="Albersmeier A."/>
            <person name="Kalinowski J."/>
            <person name="Ruckert C."/>
        </authorList>
    </citation>
    <scope>NUCLEOTIDE SEQUENCE</scope>
    <source>
        <strain evidence="3">JCM 30804</strain>
    </source>
</reference>
<dbReference type="AlphaFoldDB" id="A0A917JRY8"/>
<organism evidence="3 4">
    <name type="scientific">Shewanella gelidii</name>
    <dbReference type="NCBI Taxonomy" id="1642821"/>
    <lineage>
        <taxon>Bacteria</taxon>
        <taxon>Pseudomonadati</taxon>
        <taxon>Pseudomonadota</taxon>
        <taxon>Gammaproteobacteria</taxon>
        <taxon>Alteromonadales</taxon>
        <taxon>Shewanellaceae</taxon>
        <taxon>Shewanella</taxon>
    </lineage>
</organism>
<sequence>MTLDQDTSQQSILTEFFAFIRSEDFEACFHWASKELQQMGSAAYALTQQLEDSPHLKPNDFAELNAIETMLFFCASYSYARQEVEESNWYLHAETLVRSSVTALQSLPESPLNLALQKYAAIQIDICYIDRGIYTSQEWLMADATQNIKSHLQQIEQLQSQFNGLEQQLFQSHLAPEFSAYEHFSQGVAVIAQLCAIRWGDPEQLRHQMQTLRPQFSAAVAALTDDDRYIMSTDLEALWPPLTFLSEHREQNSGALIVERGSIRISYFANVNHVVSRELRQSLCDVVSQAPQSHPLYLSQWGGSGPQRNLLNDIWAGIAKDFEDIYSWQLPSLTLPFRNQGDENRQLEFEVELIYYPMGVFSLNLKAALDGTSASGVRHAMSLGTSFAMDQQMRCHGQSFGLLEEFVNDRFSKLGQSLSECFAQNEHPVPDILTFNERENRYVATILDRVVERIENETRPITARSLKSHVAYPAFVLQQRELRSAVDDWCLRTVTPEELNLNADCYNHDEFVFTNHHECVLGLLQQPNWVIEQSAEMMEVAAAINNLFHLTNKLLDKQLTTTLEQKGEQQKQSVASLEARIKRLTKEGQCLKQFTQDAHWLLELINAGSMMTFPDHTRMIHKVFQQMDFDKLHIRTQKTLNKIQARQDEIITETAKLHARIKSRNTKRLTSVLSGSMALISVGALKDIFDILNGSKLGIQVSGGLQVSIVTLFGIMLVILLINQKEDPNK</sequence>
<dbReference type="RefSeq" id="WP_188920176.1">
    <property type="nucleotide sequence ID" value="NZ_BMPZ01000004.1"/>
</dbReference>
<accession>A0A917JRY8</accession>
<gene>
    <name evidence="3" type="ORF">GCM10009332_18670</name>
</gene>